<feature type="transmembrane region" description="Helical" evidence="1">
    <location>
        <begin position="100"/>
        <end position="124"/>
    </location>
</feature>
<keyword evidence="4" id="KW-1185">Reference proteome</keyword>
<dbReference type="Pfam" id="PF02698">
    <property type="entry name" value="DUF218"/>
    <property type="match status" value="1"/>
</dbReference>
<name>A0A6P2CQ25_9LACO</name>
<accession>A0A6P2CQ25</accession>
<dbReference type="GO" id="GO:0043164">
    <property type="term" value="P:Gram-negative-bacterium-type cell wall biogenesis"/>
    <property type="evidence" value="ECO:0007669"/>
    <property type="project" value="TreeGrafter"/>
</dbReference>
<dbReference type="PANTHER" id="PTHR30336:SF4">
    <property type="entry name" value="ENVELOPE BIOGENESIS FACTOR ELYC"/>
    <property type="match status" value="1"/>
</dbReference>
<sequence>MIAIILVLLLTMSIVALMFWRQIKINPASLRLGLYMVALVILLFLSVLIILYPQTAVGTIIYRNTMWCLVLSNVMGLILVLNLSYYSYHSWQKWHHAKSKLILSAMLILYVATDLVVLIAKVFWLPSIVLVSFVISGLASYVFCQFLCFVISSLFYGLVIKKPARGPLVVLGGGLVDGRFVGRIVGNRIKAAIEDANSMVEYPLIIFSGGQGPDEKVTEAQAMRDFAVQKYQVPLEKTLLEDQSRNTYENLRNTDKLINKSFTFYTSEYHVLRGALLTKKLGISAQGRGGHTRLSYRTVAFIREFAGVMSLYQREHVIFATIWALISLLVVLIKFI</sequence>
<dbReference type="Proteomes" id="UP000442244">
    <property type="component" value="Unassembled WGS sequence"/>
</dbReference>
<dbReference type="CDD" id="cd06259">
    <property type="entry name" value="YdcF-like"/>
    <property type="match status" value="1"/>
</dbReference>
<dbReference type="RefSeq" id="WP_148606237.1">
    <property type="nucleotide sequence ID" value="NZ_SDGY01000005.1"/>
</dbReference>
<proteinExistence type="predicted"/>
<protein>
    <submittedName>
        <fullName evidence="3">YdcF family protein</fullName>
    </submittedName>
</protein>
<dbReference type="OrthoDB" id="9782395at2"/>
<dbReference type="Gene3D" id="3.40.50.620">
    <property type="entry name" value="HUPs"/>
    <property type="match status" value="1"/>
</dbReference>
<evidence type="ECO:0000256" key="1">
    <source>
        <dbReference type="SAM" id="Phobius"/>
    </source>
</evidence>
<keyword evidence="1" id="KW-0472">Membrane</keyword>
<dbReference type="GO" id="GO:0005886">
    <property type="term" value="C:plasma membrane"/>
    <property type="evidence" value="ECO:0007669"/>
    <property type="project" value="TreeGrafter"/>
</dbReference>
<evidence type="ECO:0000313" key="4">
    <source>
        <dbReference type="Proteomes" id="UP000442244"/>
    </source>
</evidence>
<evidence type="ECO:0000313" key="3">
    <source>
        <dbReference type="EMBL" id="TYC46320.1"/>
    </source>
</evidence>
<dbReference type="EMBL" id="SDGY01000005">
    <property type="protein sequence ID" value="TYC46320.1"/>
    <property type="molecule type" value="Genomic_DNA"/>
</dbReference>
<dbReference type="InterPro" id="IPR051599">
    <property type="entry name" value="Cell_Envelope_Assoc"/>
</dbReference>
<feature type="transmembrane region" description="Helical" evidence="1">
    <location>
        <begin position="317"/>
        <end position="335"/>
    </location>
</feature>
<gene>
    <name evidence="3" type="ORF">ESZ47_07540</name>
</gene>
<dbReference type="PANTHER" id="PTHR30336">
    <property type="entry name" value="INNER MEMBRANE PROTEIN, PROBABLE PERMEASE"/>
    <property type="match status" value="1"/>
</dbReference>
<feature type="domain" description="DUF218" evidence="2">
    <location>
        <begin position="169"/>
        <end position="307"/>
    </location>
</feature>
<dbReference type="AlphaFoldDB" id="A0A6P2CQ25"/>
<keyword evidence="1" id="KW-1133">Transmembrane helix</keyword>
<evidence type="ECO:0000259" key="2">
    <source>
        <dbReference type="Pfam" id="PF02698"/>
    </source>
</evidence>
<keyword evidence="1" id="KW-0812">Transmembrane</keyword>
<feature type="transmembrane region" description="Helical" evidence="1">
    <location>
        <begin position="64"/>
        <end position="88"/>
    </location>
</feature>
<dbReference type="GO" id="GO:0000270">
    <property type="term" value="P:peptidoglycan metabolic process"/>
    <property type="evidence" value="ECO:0007669"/>
    <property type="project" value="TreeGrafter"/>
</dbReference>
<dbReference type="InterPro" id="IPR003848">
    <property type="entry name" value="DUF218"/>
</dbReference>
<reference evidence="3 4" key="1">
    <citation type="submission" date="2019-01" db="EMBL/GenBank/DDBJ databases">
        <title>Leuconostoc litchii sp. nov., a novel lactic acid bacterium isolated from lychee.</title>
        <authorList>
            <person name="Wang L.-T."/>
        </authorList>
    </citation>
    <scope>NUCLEOTIDE SEQUENCE [LARGE SCALE GENOMIC DNA]</scope>
    <source>
        <strain evidence="3 4">MB7</strain>
    </source>
</reference>
<feature type="transmembrane region" description="Helical" evidence="1">
    <location>
        <begin position="32"/>
        <end position="52"/>
    </location>
</feature>
<organism evidence="3 4">
    <name type="scientific">Leuconostoc litchii</name>
    <dbReference type="NCBI Taxonomy" id="1981069"/>
    <lineage>
        <taxon>Bacteria</taxon>
        <taxon>Bacillati</taxon>
        <taxon>Bacillota</taxon>
        <taxon>Bacilli</taxon>
        <taxon>Lactobacillales</taxon>
        <taxon>Lactobacillaceae</taxon>
        <taxon>Leuconostoc</taxon>
    </lineage>
</organism>
<feature type="transmembrane region" description="Helical" evidence="1">
    <location>
        <begin position="6"/>
        <end position="23"/>
    </location>
</feature>
<comment type="caution">
    <text evidence="3">The sequence shown here is derived from an EMBL/GenBank/DDBJ whole genome shotgun (WGS) entry which is preliminary data.</text>
</comment>
<dbReference type="InterPro" id="IPR014729">
    <property type="entry name" value="Rossmann-like_a/b/a_fold"/>
</dbReference>
<feature type="transmembrane region" description="Helical" evidence="1">
    <location>
        <begin position="130"/>
        <end position="159"/>
    </location>
</feature>